<comment type="caution">
    <text evidence="2">The sequence shown here is derived from an EMBL/GenBank/DDBJ whole genome shotgun (WGS) entry which is preliminary data.</text>
</comment>
<evidence type="ECO:0000256" key="1">
    <source>
        <dbReference type="SAM" id="Phobius"/>
    </source>
</evidence>
<accession>X1LPX9</accession>
<gene>
    <name evidence="2" type="ORF">S06H3_35235</name>
</gene>
<evidence type="ECO:0000313" key="2">
    <source>
        <dbReference type="EMBL" id="GAI21417.1"/>
    </source>
</evidence>
<proteinExistence type="predicted"/>
<dbReference type="AlphaFoldDB" id="X1LPX9"/>
<keyword evidence="1" id="KW-0472">Membrane</keyword>
<organism evidence="2">
    <name type="scientific">marine sediment metagenome</name>
    <dbReference type="NCBI Taxonomy" id="412755"/>
    <lineage>
        <taxon>unclassified sequences</taxon>
        <taxon>metagenomes</taxon>
        <taxon>ecological metagenomes</taxon>
    </lineage>
</organism>
<feature type="transmembrane region" description="Helical" evidence="1">
    <location>
        <begin position="252"/>
        <end position="272"/>
    </location>
</feature>
<feature type="non-terminal residue" evidence="2">
    <location>
        <position position="273"/>
    </location>
</feature>
<feature type="transmembrane region" description="Helical" evidence="1">
    <location>
        <begin position="163"/>
        <end position="185"/>
    </location>
</feature>
<feature type="non-terminal residue" evidence="2">
    <location>
        <position position="1"/>
    </location>
</feature>
<protein>
    <submittedName>
        <fullName evidence="2">Uncharacterized protein</fullName>
    </submittedName>
</protein>
<dbReference type="EMBL" id="BARV01021246">
    <property type="protein sequence ID" value="GAI21417.1"/>
    <property type="molecule type" value="Genomic_DNA"/>
</dbReference>
<keyword evidence="1" id="KW-1133">Transmembrane helix</keyword>
<name>X1LPX9_9ZZZZ</name>
<sequence length="273" mass="30686">RWGIPPYFDEILDGEVSIDLPESREDFTPCERSVDIPITSKISPGTDYDLYVKIKDYLEAGLPEVDDVIDIVGIPPEYELIQHTVYPWAYIFEGAGETCTFEFKLTPEQIPAYPWLGERIVDSFASKLEEEGARLLELKVYEDTTPIFWTNYRVEVTATASPLAWNLIIIGVLAVLFIIAIYFTIKVIDEVFFKRKPLDEETKGTFSRETLTAMILDLEPETPPETLEGKSDQELRDLVNRLLAEVAPPVSWWPLAILAGVVVVGAGAAIALT</sequence>
<keyword evidence="1" id="KW-0812">Transmembrane</keyword>
<reference evidence="2" key="1">
    <citation type="journal article" date="2014" name="Front. Microbiol.">
        <title>High frequency of phylogenetically diverse reductive dehalogenase-homologous genes in deep subseafloor sedimentary metagenomes.</title>
        <authorList>
            <person name="Kawai M."/>
            <person name="Futagami T."/>
            <person name="Toyoda A."/>
            <person name="Takaki Y."/>
            <person name="Nishi S."/>
            <person name="Hori S."/>
            <person name="Arai W."/>
            <person name="Tsubouchi T."/>
            <person name="Morono Y."/>
            <person name="Uchiyama I."/>
            <person name="Ito T."/>
            <person name="Fujiyama A."/>
            <person name="Inagaki F."/>
            <person name="Takami H."/>
        </authorList>
    </citation>
    <scope>NUCLEOTIDE SEQUENCE</scope>
    <source>
        <strain evidence="2">Expedition CK06-06</strain>
    </source>
</reference>